<dbReference type="PANTHER" id="PTHR46943">
    <property type="entry name" value="PENTRAXIN-RELATED PROTEIN PTX3"/>
    <property type="match status" value="1"/>
</dbReference>
<name>A0A1B2HQ83_9PSEU</name>
<evidence type="ECO:0000313" key="7">
    <source>
        <dbReference type="Proteomes" id="UP000093053"/>
    </source>
</evidence>
<dbReference type="Pfam" id="PF13385">
    <property type="entry name" value="Laminin_G_3"/>
    <property type="match status" value="2"/>
</dbReference>
<dbReference type="Gene3D" id="2.60.120.200">
    <property type="match status" value="2"/>
</dbReference>
<gene>
    <name evidence="6" type="ORF">BBK82_31290</name>
</gene>
<dbReference type="KEGG" id="led:BBK82_31290"/>
<protein>
    <recommendedName>
        <fullName evidence="5">LamG-like jellyroll fold domain-containing protein</fullName>
    </recommendedName>
</protein>
<feature type="compositionally biased region" description="Low complexity" evidence="3">
    <location>
        <begin position="481"/>
        <end position="497"/>
    </location>
</feature>
<dbReference type="Proteomes" id="UP000093053">
    <property type="component" value="Chromosome"/>
</dbReference>
<feature type="region of interest" description="Disordered" evidence="3">
    <location>
        <begin position="530"/>
        <end position="552"/>
    </location>
</feature>
<dbReference type="OrthoDB" id="324838at2"/>
<sequence>MGRRFPAALAAVFMTAAVVPMPPAPPAAAETPPTAPVEIATTPTTRVFANPDGSRTLEQHAIPVRAQVNGNWVGVDTTLKFTADGTVTPAASAVPLTFSAGGTTPLVRLADRDKHVELTWPKALPKPELHGDTALYPEVLPGIDLKMRALPQGYSQVLVVKHRDAAVDQVAFGLGGSGVRVGQRPDRSVVAVDNAGEEVFRAAPPSMWDTQPAQRRAVAGLELGGDRLTIKPDKGFLEDPATRYPVEIDPDFHAGRSAWTKVFEQYPTTSYWNGANDQEQIGKVGYTTWDHPVVKVRSYFQFDVTALFGKRIISAEFNALEIWSPSCEAREVRLNETGAIHAGTTWQNQPWIGQELGRHNVAAGYSTACPAKSLGFNAHGAVTNSVNTKTPTTTVMLNAVNEADTYAWKKFDINVSLIVKYNSVPNVPTAPTVHGKPCGVFPAHPHISTASPVVKATSSDPDGGGVQTEFEWYVRNGAKKGGTTTPPQTSGTQFGTTLPANAYQDGDTIAWRARAYDGLDRSEWTPWCDATVDQTRPDKPPVISSNDYPRNDIGGGTGRTGGFTLQPNGVNDVAGYKYDLHDHPDQYVAADANGVAVALVTPPSDTWHHLHVKSVDKAGNVSDSSVYSFLVASGTPALGIWQLNGRYQASDAPDGSGRNNHGTVTGADGSGGAYWVQGRHDDALRFGGQGFVQTGGPTVRTDQTFSVAAWVRPELHGGAWRTMVSQDGNQMSGFYLQLNPYDNKWNFMVPAADGDVERRIAASNAPAVLHRWTHLVGTYERGTGKLTLHVDGVAQNQTAVHTTPWNATGATQLGRGRYQGKPVDHFVGAVDEVRLYDRQLGQQEIGELATAPTTDEGFWRFEDSSGADVSGNLRNATLRGGASFTDMASVGNGAVALNGSTGFLDTGTEAVRTDGSFTISAHARLEESAAGSSRTIISQDGPKSSGLALRYRGDTKKWSFAVSPADSADPVYLTADSADQAQPGEWVRLTGVFDLAEREVRLYVNSVLVASTPIPPNHALTPVTGGLVIGRSKTNGANAQFWQGTVDQVQVHTGVRTGDQVKADARTPASPPKSVYQGQFSRWIGHDGEHTTTLGAAPRGYHFEHPLGFPAPADAADAQMLYSCRLGKDEFTSKDAACEGQTVVGELGLIHQNPPAGVPSVAIYRCTANGEHFLSGNDKCEGQTVEFKLGYARAYAHLVRHHETNGRGEHRTAAREVPGTYRAEHSLGLVGTVGTAGTRPLFACQHGTDTFSSVAADCESKQVIGWIGTVHTARPSGVDSTELLRCKVTGTGELFDTVDPGCEGQTLDQRLGHVITRL</sequence>
<reference evidence="6 7" key="1">
    <citation type="submission" date="2016-07" db="EMBL/GenBank/DDBJ databases">
        <title>Complete genome sequence of the Lentzea guizhouensis DHS C013.</title>
        <authorList>
            <person name="Cao C."/>
        </authorList>
    </citation>
    <scope>NUCLEOTIDE SEQUENCE [LARGE SCALE GENOMIC DNA]</scope>
    <source>
        <strain evidence="6 7">DHS C013</strain>
    </source>
</reference>
<evidence type="ECO:0000256" key="1">
    <source>
        <dbReference type="ARBA" id="ARBA00022729"/>
    </source>
</evidence>
<feature type="region of interest" description="Disordered" evidence="3">
    <location>
        <begin position="651"/>
        <end position="672"/>
    </location>
</feature>
<organism evidence="6 7">
    <name type="scientific">Lentzea guizhouensis</name>
    <dbReference type="NCBI Taxonomy" id="1586287"/>
    <lineage>
        <taxon>Bacteria</taxon>
        <taxon>Bacillati</taxon>
        <taxon>Actinomycetota</taxon>
        <taxon>Actinomycetes</taxon>
        <taxon>Pseudonocardiales</taxon>
        <taxon>Pseudonocardiaceae</taxon>
        <taxon>Lentzea</taxon>
    </lineage>
</organism>
<proteinExistence type="predicted"/>
<dbReference type="PANTHER" id="PTHR46943:SF1">
    <property type="entry name" value="PENTRAXIN-RELATED PROTEIN PTX3"/>
    <property type="match status" value="1"/>
</dbReference>
<dbReference type="STRING" id="1586287.BBK82_31290"/>
<evidence type="ECO:0000256" key="3">
    <source>
        <dbReference type="SAM" id="MobiDB-lite"/>
    </source>
</evidence>
<feature type="domain" description="LamG-like jellyroll fold" evidence="5">
    <location>
        <begin position="703"/>
        <end position="843"/>
    </location>
</feature>
<keyword evidence="2" id="KW-1015">Disulfide bond</keyword>
<dbReference type="SUPFAM" id="SSF49899">
    <property type="entry name" value="Concanavalin A-like lectins/glucanases"/>
    <property type="match status" value="2"/>
</dbReference>
<dbReference type="RefSeq" id="WP_065918206.1">
    <property type="nucleotide sequence ID" value="NZ_CP016793.1"/>
</dbReference>
<dbReference type="InterPro" id="IPR042837">
    <property type="entry name" value="PTX3"/>
</dbReference>
<dbReference type="InterPro" id="IPR006558">
    <property type="entry name" value="LamG-like"/>
</dbReference>
<dbReference type="EMBL" id="CP016793">
    <property type="protein sequence ID" value="ANZ39865.1"/>
    <property type="molecule type" value="Genomic_DNA"/>
</dbReference>
<keyword evidence="7" id="KW-1185">Reference proteome</keyword>
<evidence type="ECO:0000256" key="4">
    <source>
        <dbReference type="SAM" id="SignalP"/>
    </source>
</evidence>
<evidence type="ECO:0000313" key="6">
    <source>
        <dbReference type="EMBL" id="ANZ39865.1"/>
    </source>
</evidence>
<evidence type="ECO:0000259" key="5">
    <source>
        <dbReference type="SMART" id="SM00560"/>
    </source>
</evidence>
<keyword evidence="1 4" id="KW-0732">Signal</keyword>
<accession>A0A1B2HQ83</accession>
<evidence type="ECO:0000256" key="2">
    <source>
        <dbReference type="ARBA" id="ARBA00023157"/>
    </source>
</evidence>
<feature type="domain" description="LamG-like jellyroll fold" evidence="5">
    <location>
        <begin position="915"/>
        <end position="1059"/>
    </location>
</feature>
<feature type="chain" id="PRO_5038662631" description="LamG-like jellyroll fold domain-containing protein" evidence="4">
    <location>
        <begin position="30"/>
        <end position="1318"/>
    </location>
</feature>
<feature type="region of interest" description="Disordered" evidence="3">
    <location>
        <begin position="479"/>
        <end position="499"/>
    </location>
</feature>
<feature type="signal peptide" evidence="4">
    <location>
        <begin position="1"/>
        <end position="29"/>
    </location>
</feature>
<dbReference type="InterPro" id="IPR013320">
    <property type="entry name" value="ConA-like_dom_sf"/>
</dbReference>
<dbReference type="SMART" id="SM00560">
    <property type="entry name" value="LamGL"/>
    <property type="match status" value="2"/>
</dbReference>
<dbReference type="GO" id="GO:0006955">
    <property type="term" value="P:immune response"/>
    <property type="evidence" value="ECO:0007669"/>
    <property type="project" value="InterPro"/>
</dbReference>